<evidence type="ECO:0000256" key="3">
    <source>
        <dbReference type="ARBA" id="ARBA00022840"/>
    </source>
</evidence>
<dbReference type="SUPFAM" id="SSF52540">
    <property type="entry name" value="P-loop containing nucleoside triphosphate hydrolases"/>
    <property type="match status" value="1"/>
</dbReference>
<dbReference type="InterPro" id="IPR050319">
    <property type="entry name" value="ABC_transp_ATP-bind"/>
</dbReference>
<keyword evidence="2" id="KW-0547">Nucleotide-binding</keyword>
<feature type="domain" description="ABC transporter" evidence="4">
    <location>
        <begin position="1"/>
        <end position="202"/>
    </location>
</feature>
<dbReference type="Proteomes" id="UP000236950">
    <property type="component" value="Unassembled WGS sequence"/>
</dbReference>
<dbReference type="Pfam" id="PF00005">
    <property type="entry name" value="ABC_tran"/>
    <property type="match status" value="1"/>
</dbReference>
<keyword evidence="6" id="KW-1185">Reference proteome</keyword>
<keyword evidence="3 5" id="KW-0067">ATP-binding</keyword>
<dbReference type="PANTHER" id="PTHR43776">
    <property type="entry name" value="TRANSPORT ATP-BINDING PROTEIN"/>
    <property type="match status" value="1"/>
</dbReference>
<dbReference type="Gene3D" id="3.40.50.300">
    <property type="entry name" value="P-loop containing nucleotide triphosphate hydrolases"/>
    <property type="match status" value="1"/>
</dbReference>
<dbReference type="InterPro" id="IPR027417">
    <property type="entry name" value="P-loop_NTPase"/>
</dbReference>
<gene>
    <name evidence="5" type="ORF">AA81_09540</name>
</gene>
<evidence type="ECO:0000313" key="6">
    <source>
        <dbReference type="Proteomes" id="UP000236950"/>
    </source>
</evidence>
<keyword evidence="1" id="KW-0813">Transport</keyword>
<comment type="caution">
    <text evidence="5">The sequence shown here is derived from an EMBL/GenBank/DDBJ whole genome shotgun (WGS) entry which is preliminary data.</text>
</comment>
<accession>A0A2S5EG85</accession>
<dbReference type="RefSeq" id="WP_103898908.1">
    <property type="nucleotide sequence ID" value="NZ_JALY01000196.1"/>
</dbReference>
<feature type="non-terminal residue" evidence="5">
    <location>
        <position position="1"/>
    </location>
</feature>
<evidence type="ECO:0000256" key="2">
    <source>
        <dbReference type="ARBA" id="ARBA00022741"/>
    </source>
</evidence>
<evidence type="ECO:0000313" key="5">
    <source>
        <dbReference type="EMBL" id="POZ92009.1"/>
    </source>
</evidence>
<dbReference type="InterPro" id="IPR003439">
    <property type="entry name" value="ABC_transporter-like_ATP-bd"/>
</dbReference>
<dbReference type="PROSITE" id="PS00211">
    <property type="entry name" value="ABC_TRANSPORTER_1"/>
    <property type="match status" value="1"/>
</dbReference>
<dbReference type="GO" id="GO:0005524">
    <property type="term" value="F:ATP binding"/>
    <property type="evidence" value="ECO:0007669"/>
    <property type="project" value="UniProtKB-KW"/>
</dbReference>
<evidence type="ECO:0000259" key="4">
    <source>
        <dbReference type="PROSITE" id="PS50893"/>
    </source>
</evidence>
<dbReference type="GO" id="GO:0016887">
    <property type="term" value="F:ATP hydrolysis activity"/>
    <property type="evidence" value="ECO:0007669"/>
    <property type="project" value="InterPro"/>
</dbReference>
<name>A0A2S5EG85_9BACT</name>
<dbReference type="PROSITE" id="PS50893">
    <property type="entry name" value="ABC_TRANSPORTER_2"/>
    <property type="match status" value="1"/>
</dbReference>
<dbReference type="AlphaFoldDB" id="A0A2S5EG85"/>
<dbReference type="EMBL" id="JALY01000196">
    <property type="protein sequence ID" value="POZ92009.1"/>
    <property type="molecule type" value="Genomic_DNA"/>
</dbReference>
<reference evidence="5 6" key="1">
    <citation type="submission" date="2014-01" db="EMBL/GenBank/DDBJ databases">
        <title>Comparative genomics of Petrotoga.</title>
        <authorList>
            <person name="Chow K."/>
            <person name="Charchuk R."/>
            <person name="Nesbo C.L."/>
        </authorList>
    </citation>
    <scope>NUCLEOTIDE SEQUENCE [LARGE SCALE GENOMIC DNA]</scope>
    <source>
        <strain evidence="5 6">DSM 16923</strain>
    </source>
</reference>
<dbReference type="CDD" id="cd03257">
    <property type="entry name" value="ABC_NikE_OppD_transporters"/>
    <property type="match status" value="1"/>
</dbReference>
<evidence type="ECO:0000256" key="1">
    <source>
        <dbReference type="ARBA" id="ARBA00022448"/>
    </source>
</evidence>
<protein>
    <submittedName>
        <fullName evidence="5">Peptide ABC transporter ATP-binding protein</fullName>
    </submittedName>
</protein>
<dbReference type="NCBIfam" id="TIGR01727">
    <property type="entry name" value="oligo_HPY"/>
    <property type="match status" value="1"/>
</dbReference>
<proteinExistence type="predicted"/>
<organism evidence="5 6">
    <name type="scientific">Petrotoga halophila DSM 16923</name>
    <dbReference type="NCBI Taxonomy" id="1122953"/>
    <lineage>
        <taxon>Bacteria</taxon>
        <taxon>Thermotogati</taxon>
        <taxon>Thermotogota</taxon>
        <taxon>Thermotogae</taxon>
        <taxon>Petrotogales</taxon>
        <taxon>Petrotogaceae</taxon>
        <taxon>Petrotoga</taxon>
    </lineage>
</organism>
<dbReference type="GO" id="GO:0015833">
    <property type="term" value="P:peptide transport"/>
    <property type="evidence" value="ECO:0007669"/>
    <property type="project" value="InterPro"/>
</dbReference>
<dbReference type="InterPro" id="IPR017871">
    <property type="entry name" value="ABC_transporter-like_CS"/>
</dbReference>
<dbReference type="PANTHER" id="PTHR43776:SF8">
    <property type="entry name" value="ABC TRANSPORTER, ATP-BINDING PROTEIN"/>
    <property type="match status" value="1"/>
</dbReference>
<sequence length="272" mass="30804">KLDNEIDKKYAQLYFQNGVNEIRKDLLSNLAEKRRSFRKNAQVIFQDPYSSLNPRMRVLDIIGEGMKVNKMGTASEIRDRVANLMETVGLSKDYVYRYPHQFSGGQRQRIGIARALALDPKLIISDEAVSALDVSIQSQIINLMVDLKNDYSLTYVFIAHDLAVVKHISDRIAVMYLGKIAELTTKKELFDEPLHPYTVSLMSAIPIPDPEVKKKRVVLQGDVPSPLNPPSGCRFHPRCPIAKDICSKEEPPLKEIKPGHYVACHFPGEFKI</sequence>
<dbReference type="Pfam" id="PF08352">
    <property type="entry name" value="oligo_HPY"/>
    <property type="match status" value="1"/>
</dbReference>
<dbReference type="InterPro" id="IPR013563">
    <property type="entry name" value="Oligopep_ABC_C"/>
</dbReference>